<dbReference type="Gene3D" id="3.30.420.10">
    <property type="entry name" value="Ribonuclease H-like superfamily/Ribonuclease H"/>
    <property type="match status" value="1"/>
</dbReference>
<evidence type="ECO:0000313" key="2">
    <source>
        <dbReference type="EMBL" id="PKI46298.1"/>
    </source>
</evidence>
<dbReference type="EMBL" id="PGOL01002643">
    <property type="protein sequence ID" value="PKI46298.1"/>
    <property type="molecule type" value="Genomic_DNA"/>
</dbReference>
<organism evidence="2 3">
    <name type="scientific">Punica granatum</name>
    <name type="common">Pomegranate</name>
    <dbReference type="NCBI Taxonomy" id="22663"/>
    <lineage>
        <taxon>Eukaryota</taxon>
        <taxon>Viridiplantae</taxon>
        <taxon>Streptophyta</taxon>
        <taxon>Embryophyta</taxon>
        <taxon>Tracheophyta</taxon>
        <taxon>Spermatophyta</taxon>
        <taxon>Magnoliopsida</taxon>
        <taxon>eudicotyledons</taxon>
        <taxon>Gunneridae</taxon>
        <taxon>Pentapetalae</taxon>
        <taxon>rosids</taxon>
        <taxon>malvids</taxon>
        <taxon>Myrtales</taxon>
        <taxon>Lythraceae</taxon>
        <taxon>Punica</taxon>
    </lineage>
</organism>
<dbReference type="CDD" id="cd01647">
    <property type="entry name" value="RT_LTR"/>
    <property type="match status" value="1"/>
</dbReference>
<dbReference type="SUPFAM" id="SSF53098">
    <property type="entry name" value="Ribonuclease H-like"/>
    <property type="match status" value="1"/>
</dbReference>
<dbReference type="STRING" id="22663.A0A2I0IQM6"/>
<dbReference type="PROSITE" id="PS50878">
    <property type="entry name" value="RT_POL"/>
    <property type="match status" value="1"/>
</dbReference>
<dbReference type="Proteomes" id="UP000233551">
    <property type="component" value="Unassembled WGS sequence"/>
</dbReference>
<evidence type="ECO:0000313" key="3">
    <source>
        <dbReference type="Proteomes" id="UP000233551"/>
    </source>
</evidence>
<dbReference type="InterPro" id="IPR043502">
    <property type="entry name" value="DNA/RNA_pol_sf"/>
</dbReference>
<dbReference type="InterPro" id="IPR043128">
    <property type="entry name" value="Rev_trsase/Diguanyl_cyclase"/>
</dbReference>
<sequence>MAFFKDNGVYYYKVMPFGLKNAGTTYQRLVNSMFVEQLGRNVEAYVDDMIVKSPFLSSHCVDLQETFDTLQRYQMKLNPKKCAFGEHLHTLSTLAKLRQGETLFAYLGVSNTVVRSVLVLEGGREQQLVYYVSMVLFPGKNYMAIEKWGFALVPLKQVFKKYDAFGRMVKWTMELSQFDIDYALTAAFKDQALADFINEDIGGGAEPLEVGQPTNQPWILMIDKSSIARAVGVSCVLVLPEGGLLKYALVLTFPATNNEAECEALITGLMIARGARWKFLIVAVDLYLKWVEAEPLATIIEKAVIKLFRANIACRFRAPHILIFNNGTQFKGKEFKDFCELHIEQRFVSMFKTIPQTAMEETPFSLVYGSEAVLPAEIDLYLHRIVFFKEELNEQLHREELDTVDERLLEVAESMAHARQAASRHYTRRLSFKSKALHYERVVCQRGRDPRDMITPLKHRASWEEYLGVDPLCVRGARNPEESTGPSRRSTWGEQFLSVRRVAP</sequence>
<dbReference type="AlphaFoldDB" id="A0A2I0IQM6"/>
<dbReference type="Pfam" id="PF00078">
    <property type="entry name" value="RVT_1"/>
    <property type="match status" value="1"/>
</dbReference>
<comment type="caution">
    <text evidence="2">The sequence shown here is derived from an EMBL/GenBank/DDBJ whole genome shotgun (WGS) entry which is preliminary data.</text>
</comment>
<gene>
    <name evidence="2" type="ORF">CRG98_033307</name>
</gene>
<dbReference type="InterPro" id="IPR000477">
    <property type="entry name" value="RT_dom"/>
</dbReference>
<accession>A0A2I0IQM6</accession>
<dbReference type="PANTHER" id="PTHR48475:SF2">
    <property type="entry name" value="RIBONUCLEASE H"/>
    <property type="match status" value="1"/>
</dbReference>
<dbReference type="GO" id="GO:0003676">
    <property type="term" value="F:nucleic acid binding"/>
    <property type="evidence" value="ECO:0007669"/>
    <property type="project" value="InterPro"/>
</dbReference>
<dbReference type="InterPro" id="IPR036397">
    <property type="entry name" value="RNaseH_sf"/>
</dbReference>
<dbReference type="SUPFAM" id="SSF56672">
    <property type="entry name" value="DNA/RNA polymerases"/>
    <property type="match status" value="1"/>
</dbReference>
<feature type="domain" description="Reverse transcriptase" evidence="1">
    <location>
        <begin position="1"/>
        <end position="111"/>
    </location>
</feature>
<protein>
    <recommendedName>
        <fullName evidence="1">Reverse transcriptase domain-containing protein</fullName>
    </recommendedName>
</protein>
<proteinExistence type="predicted"/>
<dbReference type="InterPro" id="IPR012337">
    <property type="entry name" value="RNaseH-like_sf"/>
</dbReference>
<keyword evidence="3" id="KW-1185">Reference proteome</keyword>
<dbReference type="Gene3D" id="3.30.70.270">
    <property type="match status" value="1"/>
</dbReference>
<reference evidence="2 3" key="1">
    <citation type="submission" date="2017-11" db="EMBL/GenBank/DDBJ databases">
        <title>De-novo sequencing of pomegranate (Punica granatum L.) genome.</title>
        <authorList>
            <person name="Akparov Z."/>
            <person name="Amiraslanov A."/>
            <person name="Hajiyeva S."/>
            <person name="Abbasov M."/>
            <person name="Kaur K."/>
            <person name="Hamwieh A."/>
            <person name="Solovyev V."/>
            <person name="Salamov A."/>
            <person name="Braich B."/>
            <person name="Kosarev P."/>
            <person name="Mahmoud A."/>
            <person name="Hajiyev E."/>
            <person name="Babayeva S."/>
            <person name="Izzatullayeva V."/>
            <person name="Mammadov A."/>
            <person name="Mammadov A."/>
            <person name="Sharifova S."/>
            <person name="Ojaghi J."/>
            <person name="Eynullazada K."/>
            <person name="Bayramov B."/>
            <person name="Abdulazimova A."/>
            <person name="Shahmuradov I."/>
        </authorList>
    </citation>
    <scope>NUCLEOTIDE SEQUENCE [LARGE SCALE GENOMIC DNA]</scope>
    <source>
        <strain evidence="3">cv. AG2017</strain>
        <tissue evidence="2">Leaf</tissue>
    </source>
</reference>
<evidence type="ECO:0000259" key="1">
    <source>
        <dbReference type="PROSITE" id="PS50878"/>
    </source>
</evidence>
<name>A0A2I0IQM6_PUNGR</name>
<dbReference type="PANTHER" id="PTHR48475">
    <property type="entry name" value="RIBONUCLEASE H"/>
    <property type="match status" value="1"/>
</dbReference>